<dbReference type="PANTHER" id="PTHR45716:SF2">
    <property type="entry name" value="BITESIZE, ISOFORM I"/>
    <property type="match status" value="1"/>
</dbReference>
<dbReference type="OMA" id="PCFENTT"/>
<dbReference type="InterPro" id="IPR000008">
    <property type="entry name" value="C2_dom"/>
</dbReference>
<dbReference type="SUPFAM" id="SSF49562">
    <property type="entry name" value="C2 domain (Calcium/lipid-binding domain, CaLB)"/>
    <property type="match status" value="1"/>
</dbReference>
<dbReference type="Proteomes" id="UP000318571">
    <property type="component" value="Chromosome 3"/>
</dbReference>
<evidence type="ECO:0000313" key="3">
    <source>
        <dbReference type="Proteomes" id="UP000318571"/>
    </source>
</evidence>
<dbReference type="PANTHER" id="PTHR45716">
    <property type="entry name" value="BITESIZE, ISOFORM I"/>
    <property type="match status" value="1"/>
</dbReference>
<name>A0A553P8M6_TIGCA</name>
<evidence type="ECO:0000313" key="2">
    <source>
        <dbReference type="EMBL" id="TRY74017.1"/>
    </source>
</evidence>
<dbReference type="Gene3D" id="3.30.1520.10">
    <property type="entry name" value="Phox-like domain"/>
    <property type="match status" value="1"/>
</dbReference>
<gene>
    <name evidence="2" type="ORF">TCAL_14631</name>
</gene>
<comment type="caution">
    <text evidence="2">The sequence shown here is derived from an EMBL/GenBank/DDBJ whole genome shotgun (WGS) entry which is preliminary data.</text>
</comment>
<sequence length="226" mass="26458">MALSPAALGLHHESAIVGLRRNAINIGRQEIKEVAHQRMLAIASFLFHLFQDPSISESDLVYTFFQPILRDQEEVDIQQEKLKHKNRNENEVSSLRIQGELQLSLEYHKGSFFVMVRHGKNLPKVAGSNEEPNTYVKAYLKPDHCKETKRKTKVVRKNCHPSYMETLEYRSEFLSRFKCKTLEVTVWNDDLFQENQFLGCVCIPLENLDLSRETTRWYKLKQYNRG</sequence>
<dbReference type="InterPro" id="IPR036871">
    <property type="entry name" value="PX_dom_sf"/>
</dbReference>
<dbReference type="Pfam" id="PF00168">
    <property type="entry name" value="C2"/>
    <property type="match status" value="1"/>
</dbReference>
<reference evidence="2 3" key="1">
    <citation type="journal article" date="2018" name="Nat. Ecol. Evol.">
        <title>Genomic signatures of mitonuclear coevolution across populations of Tigriopus californicus.</title>
        <authorList>
            <person name="Barreto F.S."/>
            <person name="Watson E.T."/>
            <person name="Lima T.G."/>
            <person name="Willett C.S."/>
            <person name="Edmands S."/>
            <person name="Li W."/>
            <person name="Burton R.S."/>
        </authorList>
    </citation>
    <scope>NUCLEOTIDE SEQUENCE [LARGE SCALE GENOMIC DNA]</scope>
    <source>
        <strain evidence="2 3">San Diego</strain>
    </source>
</reference>
<dbReference type="GO" id="GO:0042043">
    <property type="term" value="F:neurexin family protein binding"/>
    <property type="evidence" value="ECO:0007669"/>
    <property type="project" value="TreeGrafter"/>
</dbReference>
<dbReference type="GO" id="GO:0035091">
    <property type="term" value="F:phosphatidylinositol binding"/>
    <property type="evidence" value="ECO:0007669"/>
    <property type="project" value="InterPro"/>
</dbReference>
<feature type="domain" description="C2" evidence="1">
    <location>
        <begin position="97"/>
        <end position="218"/>
    </location>
</feature>
<dbReference type="PROSITE" id="PS50004">
    <property type="entry name" value="C2"/>
    <property type="match status" value="1"/>
</dbReference>
<keyword evidence="3" id="KW-1185">Reference proteome</keyword>
<dbReference type="Gene3D" id="2.60.40.150">
    <property type="entry name" value="C2 domain"/>
    <property type="match status" value="1"/>
</dbReference>
<organism evidence="2 3">
    <name type="scientific">Tigriopus californicus</name>
    <name type="common">Marine copepod</name>
    <dbReference type="NCBI Taxonomy" id="6832"/>
    <lineage>
        <taxon>Eukaryota</taxon>
        <taxon>Metazoa</taxon>
        <taxon>Ecdysozoa</taxon>
        <taxon>Arthropoda</taxon>
        <taxon>Crustacea</taxon>
        <taxon>Multicrustacea</taxon>
        <taxon>Hexanauplia</taxon>
        <taxon>Copepoda</taxon>
        <taxon>Harpacticoida</taxon>
        <taxon>Harpacticidae</taxon>
        <taxon>Tigriopus</taxon>
    </lineage>
</organism>
<dbReference type="InterPro" id="IPR035892">
    <property type="entry name" value="C2_domain_sf"/>
</dbReference>
<accession>A0A553P8M6</accession>
<evidence type="ECO:0000259" key="1">
    <source>
        <dbReference type="PROSITE" id="PS50004"/>
    </source>
</evidence>
<dbReference type="SMART" id="SM00239">
    <property type="entry name" value="C2"/>
    <property type="match status" value="1"/>
</dbReference>
<protein>
    <recommendedName>
        <fullName evidence="1">C2 domain-containing protein</fullName>
    </recommendedName>
</protein>
<dbReference type="GO" id="GO:0006887">
    <property type="term" value="P:exocytosis"/>
    <property type="evidence" value="ECO:0007669"/>
    <property type="project" value="TreeGrafter"/>
</dbReference>
<proteinExistence type="predicted"/>
<dbReference type="STRING" id="6832.A0A553P8M6"/>
<dbReference type="SUPFAM" id="SSF64268">
    <property type="entry name" value="PX domain"/>
    <property type="match status" value="1"/>
</dbReference>
<dbReference type="EMBL" id="VCGU01000007">
    <property type="protein sequence ID" value="TRY74017.1"/>
    <property type="molecule type" value="Genomic_DNA"/>
</dbReference>
<dbReference type="AlphaFoldDB" id="A0A553P8M6"/>